<reference evidence="2" key="2">
    <citation type="journal article" date="2015" name="Data Brief">
        <title>Shoot transcriptome of the giant reed, Arundo donax.</title>
        <authorList>
            <person name="Barrero R.A."/>
            <person name="Guerrero F.D."/>
            <person name="Moolhuijzen P."/>
            <person name="Goolsby J.A."/>
            <person name="Tidwell J."/>
            <person name="Bellgard S.E."/>
            <person name="Bellgard M.I."/>
        </authorList>
    </citation>
    <scope>NUCLEOTIDE SEQUENCE</scope>
    <source>
        <tissue evidence="2">Shoot tissue taken approximately 20 cm above the soil surface</tissue>
    </source>
</reference>
<organism evidence="2">
    <name type="scientific">Arundo donax</name>
    <name type="common">Giant reed</name>
    <name type="synonym">Donax arundinaceus</name>
    <dbReference type="NCBI Taxonomy" id="35708"/>
    <lineage>
        <taxon>Eukaryota</taxon>
        <taxon>Viridiplantae</taxon>
        <taxon>Streptophyta</taxon>
        <taxon>Embryophyta</taxon>
        <taxon>Tracheophyta</taxon>
        <taxon>Spermatophyta</taxon>
        <taxon>Magnoliopsida</taxon>
        <taxon>Liliopsida</taxon>
        <taxon>Poales</taxon>
        <taxon>Poaceae</taxon>
        <taxon>PACMAD clade</taxon>
        <taxon>Arundinoideae</taxon>
        <taxon>Arundineae</taxon>
        <taxon>Arundo</taxon>
    </lineage>
</organism>
<sequence length="107" mass="10966">MIISSVQELQSVDMAPHVDPSMDDTPTPLHGPVLENGTLLHGTVSDPAAILYKEANVSTMALAAATTTMGVVLEPCEAPASPSPALLSLAARQSHDADEGCTLATAM</sequence>
<accession>A0A0A9GW30</accession>
<reference evidence="2" key="1">
    <citation type="submission" date="2014-09" db="EMBL/GenBank/DDBJ databases">
        <authorList>
            <person name="Magalhaes I.L.F."/>
            <person name="Oliveira U."/>
            <person name="Santos F.R."/>
            <person name="Vidigal T.H.D.A."/>
            <person name="Brescovit A.D."/>
            <person name="Santos A.J."/>
        </authorList>
    </citation>
    <scope>NUCLEOTIDE SEQUENCE</scope>
    <source>
        <tissue evidence="2">Shoot tissue taken approximately 20 cm above the soil surface</tissue>
    </source>
</reference>
<protein>
    <submittedName>
        <fullName evidence="2">Uncharacterized protein</fullName>
    </submittedName>
</protein>
<proteinExistence type="predicted"/>
<name>A0A0A9GW30_ARUDO</name>
<dbReference type="EMBL" id="GBRH01168706">
    <property type="protein sequence ID" value="JAE29190.1"/>
    <property type="molecule type" value="Transcribed_RNA"/>
</dbReference>
<evidence type="ECO:0000256" key="1">
    <source>
        <dbReference type="SAM" id="MobiDB-lite"/>
    </source>
</evidence>
<dbReference type="AlphaFoldDB" id="A0A0A9GW30"/>
<evidence type="ECO:0000313" key="2">
    <source>
        <dbReference type="EMBL" id="JAE29190.1"/>
    </source>
</evidence>
<feature type="region of interest" description="Disordered" evidence="1">
    <location>
        <begin position="12"/>
        <end position="31"/>
    </location>
</feature>